<dbReference type="AlphaFoldDB" id="A0A915NIC9"/>
<keyword evidence="1" id="KW-1185">Reference proteome</keyword>
<evidence type="ECO:0000313" key="1">
    <source>
        <dbReference type="Proteomes" id="UP000887560"/>
    </source>
</evidence>
<reference evidence="2" key="1">
    <citation type="submission" date="2022-11" db="UniProtKB">
        <authorList>
            <consortium name="WormBaseParasite"/>
        </authorList>
    </citation>
    <scope>IDENTIFICATION</scope>
</reference>
<proteinExistence type="predicted"/>
<organism evidence="1 2">
    <name type="scientific">Meloidogyne floridensis</name>
    <dbReference type="NCBI Taxonomy" id="298350"/>
    <lineage>
        <taxon>Eukaryota</taxon>
        <taxon>Metazoa</taxon>
        <taxon>Ecdysozoa</taxon>
        <taxon>Nematoda</taxon>
        <taxon>Chromadorea</taxon>
        <taxon>Rhabditida</taxon>
        <taxon>Tylenchina</taxon>
        <taxon>Tylenchomorpha</taxon>
        <taxon>Tylenchoidea</taxon>
        <taxon>Meloidogynidae</taxon>
        <taxon>Meloidogyninae</taxon>
        <taxon>Meloidogyne</taxon>
    </lineage>
</organism>
<accession>A0A915NIC9</accession>
<protein>
    <submittedName>
        <fullName evidence="2">Uncharacterized protein</fullName>
    </submittedName>
</protein>
<evidence type="ECO:0000313" key="2">
    <source>
        <dbReference type="WBParaSite" id="scf7180000416982.g823"/>
    </source>
</evidence>
<sequence>LFSNYFIALCNMVWGEGDSFDSFANDAFATGGFGNSGGGGGNKTKNSGF</sequence>
<name>A0A915NIC9_9BILA</name>
<dbReference type="Proteomes" id="UP000887560">
    <property type="component" value="Unplaced"/>
</dbReference>
<dbReference type="WBParaSite" id="scf7180000416982.g823">
    <property type="protein sequence ID" value="scf7180000416982.g823"/>
    <property type="gene ID" value="scf7180000416982.g823"/>
</dbReference>